<proteinExistence type="predicted"/>
<evidence type="ECO:0000313" key="4">
    <source>
        <dbReference type="Proteomes" id="UP000759131"/>
    </source>
</evidence>
<evidence type="ECO:0000256" key="1">
    <source>
        <dbReference type="SAM" id="MobiDB-lite"/>
    </source>
</evidence>
<dbReference type="EMBL" id="OC893891">
    <property type="protein sequence ID" value="CAD7647265.1"/>
    <property type="molecule type" value="Genomic_DNA"/>
</dbReference>
<feature type="region of interest" description="Disordered" evidence="1">
    <location>
        <begin position="1"/>
        <end position="68"/>
    </location>
</feature>
<dbReference type="InterPro" id="IPR012388">
    <property type="entry name" value="CABLES1/2"/>
</dbReference>
<feature type="compositionally biased region" description="Low complexity" evidence="1">
    <location>
        <begin position="1"/>
        <end position="15"/>
    </location>
</feature>
<reference evidence="2" key="1">
    <citation type="submission" date="2020-11" db="EMBL/GenBank/DDBJ databases">
        <authorList>
            <person name="Tran Van P."/>
        </authorList>
    </citation>
    <scope>NUCLEOTIDE SEQUENCE</scope>
</reference>
<organism evidence="2">
    <name type="scientific">Medioppia subpectinata</name>
    <dbReference type="NCBI Taxonomy" id="1979941"/>
    <lineage>
        <taxon>Eukaryota</taxon>
        <taxon>Metazoa</taxon>
        <taxon>Ecdysozoa</taxon>
        <taxon>Arthropoda</taxon>
        <taxon>Chelicerata</taxon>
        <taxon>Arachnida</taxon>
        <taxon>Acari</taxon>
        <taxon>Acariformes</taxon>
        <taxon>Sarcoptiformes</taxon>
        <taxon>Oribatida</taxon>
        <taxon>Brachypylina</taxon>
        <taxon>Oppioidea</taxon>
        <taxon>Oppiidae</taxon>
        <taxon>Medioppia</taxon>
    </lineage>
</organism>
<evidence type="ECO:0000313" key="3">
    <source>
        <dbReference type="EMBL" id="CAD7647265.1"/>
    </source>
</evidence>
<dbReference type="EMBL" id="OC884795">
    <property type="protein sequence ID" value="CAD7643913.1"/>
    <property type="molecule type" value="Genomic_DNA"/>
</dbReference>
<dbReference type="PANTHER" id="PTHR22896">
    <property type="entry name" value="CDK5 AND ABL1 ENZYME SUBSTRATE 1"/>
    <property type="match status" value="1"/>
</dbReference>
<keyword evidence="4" id="KW-1185">Reference proteome</keyword>
<dbReference type="Proteomes" id="UP000759131">
    <property type="component" value="Unassembled WGS sequence"/>
</dbReference>
<feature type="compositionally biased region" description="Low complexity" evidence="1">
    <location>
        <begin position="43"/>
        <end position="59"/>
    </location>
</feature>
<dbReference type="OrthoDB" id="5353095at2759"/>
<feature type="non-terminal residue" evidence="2">
    <location>
        <position position="1"/>
    </location>
</feature>
<feature type="non-terminal residue" evidence="2">
    <location>
        <position position="182"/>
    </location>
</feature>
<dbReference type="GO" id="GO:0051726">
    <property type="term" value="P:regulation of cell cycle"/>
    <property type="evidence" value="ECO:0007669"/>
    <property type="project" value="InterPro"/>
</dbReference>
<accession>A0A7R9LLJ3</accession>
<evidence type="ECO:0000313" key="2">
    <source>
        <dbReference type="EMBL" id="CAD7643913.1"/>
    </source>
</evidence>
<sequence length="182" mass="19615">SYPSESRSRISSIGSVKRCRGSERKDKQPFGSSESIGNSLNGRTRTTSSSSYTSSTTGGHLAGGSGSGRDIGPQELCFLKTLKDHKIRDERIVFVSGKRAPIAIFSALPHTRRALHSVLRSDTSKELTRRRQVSGSRQLSTISDGFDPLDLLTLMGFERSGSDGQDISFGELLNSSSSANNS</sequence>
<dbReference type="EMBL" id="CAJPIZ010030220">
    <property type="protein sequence ID" value="CAG2119870.1"/>
    <property type="molecule type" value="Genomic_DNA"/>
</dbReference>
<dbReference type="EMBL" id="CAJPIZ010039316">
    <property type="protein sequence ID" value="CAG2121415.1"/>
    <property type="molecule type" value="Genomic_DNA"/>
</dbReference>
<name>A0A7R9LLJ3_9ACAR</name>
<dbReference type="PANTHER" id="PTHR22896:SF0">
    <property type="entry name" value="CYCLIN N-TERMINAL DOMAIN-CONTAINING PROTEIN"/>
    <property type="match status" value="1"/>
</dbReference>
<feature type="compositionally biased region" description="Polar residues" evidence="1">
    <location>
        <begin position="30"/>
        <end position="42"/>
    </location>
</feature>
<gene>
    <name evidence="2" type="ORF">OSB1V03_LOCUS19817</name>
    <name evidence="3" type="ORF">OSB1V03_LOCUS21361</name>
</gene>
<dbReference type="AlphaFoldDB" id="A0A7R9LLJ3"/>
<protein>
    <submittedName>
        <fullName evidence="2">Uncharacterized protein</fullName>
    </submittedName>
</protein>